<dbReference type="InterPro" id="IPR038726">
    <property type="entry name" value="PDDEXK_AddAB-type"/>
</dbReference>
<dbReference type="InterPro" id="IPR011604">
    <property type="entry name" value="PDDEXK-like_dom_sf"/>
</dbReference>
<sequence length="1044" mass="114739">MRLLTSPDQLREVLEIPFSDEQMAAIVEPPHRQQAIIAGAGSGKTAVMAARVVWLVGYEEIDPATILGLTFTAKAAGELAMRVRASLMRIGDFSEHGEPTISTYHAFAGTLIAEHGLRLGVEPDLRVLADATRFQIAARVVRDHTGTLTHVSAWMPTTITDLLALDGQLSEHLVGTDELRAFDERMIAEAESVAKQLKLHRDVAATSRKRIELSRLVDDYRAAKLEAGVMDFSDQMAWGARLAQLPEVQQSLRDRFDVVLLDEYQDTSVAQRDLLRAVFAGQGISAVGDPAQGIYGWRGAASGNLAAFLDDFAGEKDSPGTRHALSVTRRCAPEIIDLAAVVAREYYEDDAVKPIVTPLRAAPENPPGEVTVALHMGVAEEIDALVDAVAAAGERARETGADHLWRDIAILVRATAENTEIVRALRARQIPVEIVGLTGLLSQPEILDVFAVLEVLDDVTANPSMLRLLAGPRWRIGDRDLALLGRRAADLGRVWTASGADAEQPDEQLLADLAEATAGADPTEVVSLAEAVEDPGDLPYSDEARRRFADLASLLARLRRHVHEPLSDLARRAVAELDLDVELTVSGAGSDNLALLLDAISDYAQHDRYASLTGLLAYLRAETDFNRGMELSAPSEADSVKVLTIHKSKGLEFDEVFVPFVSAGVFPDDKGRSRWISNASVLPVGLRGDAAFVPDLEELSREGEEDFKRRNKADALMEEIRLGYVAFTRARYRLHVSGHRWGRTQVRPRQVSRFLSDVREWLAERGTEPLVWAAEPEADATNPHIDDTVYAWPVTLRGMESRRAFAGEVRSHLKATEALPLTVHPELQQIRAELDLLIEEAERAQDQVVEVPLPDTLSATQTLALAEDPDAFARSLARPLPRRPSGAARFGTRFHAWIEARYGQQTLLDPEELPGAPGTDIVDISDDGELEALKKAFESGLFADREPAAVEVPFTLRLGGQQVLGRIDAVFTTDDGFEIVDWKTNRRADADPLQLAVYRLAWAEMHDIDPARVTAAFYYVRTDELQRPDELPGREELAIRLGLR</sequence>
<dbReference type="PROSITE" id="PS51198">
    <property type="entry name" value="UVRD_HELICASE_ATP_BIND"/>
    <property type="match status" value="1"/>
</dbReference>
<feature type="domain" description="UvrD-like helicase ATP-binding" evidence="16">
    <location>
        <begin position="17"/>
        <end position="332"/>
    </location>
</feature>
<comment type="catalytic activity">
    <reaction evidence="14">
        <text>ATP + H2O = ADP + phosphate + H(+)</text>
        <dbReference type="Rhea" id="RHEA:13065"/>
        <dbReference type="ChEBI" id="CHEBI:15377"/>
        <dbReference type="ChEBI" id="CHEBI:15378"/>
        <dbReference type="ChEBI" id="CHEBI:30616"/>
        <dbReference type="ChEBI" id="CHEBI:43474"/>
        <dbReference type="ChEBI" id="CHEBI:456216"/>
        <dbReference type="EC" id="5.6.2.4"/>
    </reaction>
</comment>
<evidence type="ECO:0000256" key="1">
    <source>
        <dbReference type="ARBA" id="ARBA00009922"/>
    </source>
</evidence>
<dbReference type="InterPro" id="IPR011335">
    <property type="entry name" value="Restrct_endonuc-II-like"/>
</dbReference>
<dbReference type="Gene3D" id="1.10.486.10">
    <property type="entry name" value="PCRA, domain 4"/>
    <property type="match status" value="1"/>
</dbReference>
<evidence type="ECO:0000256" key="12">
    <source>
        <dbReference type="ARBA" id="ARBA00034617"/>
    </source>
</evidence>
<organism evidence="18 19">
    <name type="scientific">Aeromicrobium piscarium</name>
    <dbReference type="NCBI Taxonomy" id="2590901"/>
    <lineage>
        <taxon>Bacteria</taxon>
        <taxon>Bacillati</taxon>
        <taxon>Actinomycetota</taxon>
        <taxon>Actinomycetes</taxon>
        <taxon>Propionibacteriales</taxon>
        <taxon>Nocardioidaceae</taxon>
        <taxon>Aeromicrobium</taxon>
    </lineage>
</organism>
<dbReference type="PANTHER" id="PTHR11070:SF55">
    <property type="entry name" value="DNA 3'-5' HELICASE"/>
    <property type="match status" value="1"/>
</dbReference>
<dbReference type="Gene3D" id="3.40.50.300">
    <property type="entry name" value="P-loop containing nucleotide triphosphate hydrolases"/>
    <property type="match status" value="3"/>
</dbReference>
<dbReference type="SUPFAM" id="SSF52540">
    <property type="entry name" value="P-loop containing nucleoside triphosphate hydrolases"/>
    <property type="match status" value="1"/>
</dbReference>
<comment type="similarity">
    <text evidence="1">Belongs to the helicase family. UvrD subfamily.</text>
</comment>
<evidence type="ECO:0000259" key="17">
    <source>
        <dbReference type="PROSITE" id="PS51217"/>
    </source>
</evidence>
<dbReference type="InterPro" id="IPR027417">
    <property type="entry name" value="P-loop_NTPase"/>
</dbReference>
<dbReference type="CDD" id="cd17932">
    <property type="entry name" value="DEXQc_UvrD"/>
    <property type="match status" value="1"/>
</dbReference>
<comment type="catalytic activity">
    <reaction evidence="12">
        <text>Couples ATP hydrolysis with the unwinding of duplex DNA by translocating in the 3'-5' direction.</text>
        <dbReference type="EC" id="5.6.2.4"/>
    </reaction>
</comment>
<dbReference type="Gene3D" id="1.10.10.160">
    <property type="match status" value="1"/>
</dbReference>
<dbReference type="PROSITE" id="PS51217">
    <property type="entry name" value="UVRD_HELICASE_CTER"/>
    <property type="match status" value="1"/>
</dbReference>
<dbReference type="EC" id="5.6.2.4" evidence="13"/>
<evidence type="ECO:0000256" key="4">
    <source>
        <dbReference type="ARBA" id="ARBA00022763"/>
    </source>
</evidence>
<keyword evidence="11" id="KW-0413">Isomerase</keyword>
<evidence type="ECO:0000256" key="15">
    <source>
        <dbReference type="PROSITE-ProRule" id="PRU00560"/>
    </source>
</evidence>
<keyword evidence="9" id="KW-0238">DNA-binding</keyword>
<evidence type="ECO:0000256" key="14">
    <source>
        <dbReference type="ARBA" id="ARBA00048988"/>
    </source>
</evidence>
<dbReference type="GO" id="GO:0005829">
    <property type="term" value="C:cytosol"/>
    <property type="evidence" value="ECO:0007669"/>
    <property type="project" value="TreeGrafter"/>
</dbReference>
<evidence type="ECO:0000256" key="11">
    <source>
        <dbReference type="ARBA" id="ARBA00023235"/>
    </source>
</evidence>
<keyword evidence="19" id="KW-1185">Reference proteome</keyword>
<keyword evidence="4" id="KW-0227">DNA damage</keyword>
<dbReference type="InterPro" id="IPR000212">
    <property type="entry name" value="DNA_helicase_UvrD/REP"/>
</dbReference>
<evidence type="ECO:0000256" key="3">
    <source>
        <dbReference type="ARBA" id="ARBA00022741"/>
    </source>
</evidence>
<keyword evidence="7" id="KW-0269">Exonuclease</keyword>
<dbReference type="GO" id="GO:0005524">
    <property type="term" value="F:ATP binding"/>
    <property type="evidence" value="ECO:0007669"/>
    <property type="project" value="UniProtKB-UniRule"/>
</dbReference>
<dbReference type="OrthoDB" id="9806690at2"/>
<evidence type="ECO:0000256" key="8">
    <source>
        <dbReference type="ARBA" id="ARBA00022840"/>
    </source>
</evidence>
<dbReference type="GO" id="GO:0003677">
    <property type="term" value="F:DNA binding"/>
    <property type="evidence" value="ECO:0007669"/>
    <property type="project" value="UniProtKB-KW"/>
</dbReference>
<dbReference type="SUPFAM" id="SSF52980">
    <property type="entry name" value="Restriction endonuclease-like"/>
    <property type="match status" value="1"/>
</dbReference>
<proteinExistence type="inferred from homology"/>
<keyword evidence="3 15" id="KW-0547">Nucleotide-binding</keyword>
<dbReference type="EMBL" id="VLNT01000002">
    <property type="protein sequence ID" value="TSD65764.1"/>
    <property type="molecule type" value="Genomic_DNA"/>
</dbReference>
<evidence type="ECO:0000259" key="16">
    <source>
        <dbReference type="PROSITE" id="PS51198"/>
    </source>
</evidence>
<keyword evidence="8 15" id="KW-0067">ATP-binding</keyword>
<dbReference type="GO" id="GO:0004527">
    <property type="term" value="F:exonuclease activity"/>
    <property type="evidence" value="ECO:0007669"/>
    <property type="project" value="UniProtKB-KW"/>
</dbReference>
<evidence type="ECO:0000256" key="13">
    <source>
        <dbReference type="ARBA" id="ARBA00034808"/>
    </source>
</evidence>
<feature type="binding site" evidence="15">
    <location>
        <begin position="38"/>
        <end position="45"/>
    </location>
    <ligand>
        <name>ATP</name>
        <dbReference type="ChEBI" id="CHEBI:30616"/>
    </ligand>
</feature>
<name>A0A554SHI6_9ACTN</name>
<keyword evidence="2" id="KW-0540">Nuclease</keyword>
<dbReference type="GO" id="GO:0000725">
    <property type="term" value="P:recombinational repair"/>
    <property type="evidence" value="ECO:0007669"/>
    <property type="project" value="TreeGrafter"/>
</dbReference>
<gene>
    <name evidence="18" type="ORF">FNM00_04925</name>
</gene>
<accession>A0A554SHI6</accession>
<evidence type="ECO:0000256" key="9">
    <source>
        <dbReference type="ARBA" id="ARBA00023125"/>
    </source>
</evidence>
<reference evidence="18 19" key="1">
    <citation type="submission" date="2019-07" db="EMBL/GenBank/DDBJ databases">
        <authorList>
            <person name="Zhao L.H."/>
        </authorList>
    </citation>
    <scope>NUCLEOTIDE SEQUENCE [LARGE SCALE GENOMIC DNA]</scope>
    <source>
        <strain evidence="18 19">Co35</strain>
    </source>
</reference>
<dbReference type="Pfam" id="PF00580">
    <property type="entry name" value="UvrD-helicase"/>
    <property type="match status" value="1"/>
</dbReference>
<feature type="domain" description="UvrD-like helicase C-terminal" evidence="17">
    <location>
        <begin position="333"/>
        <end position="650"/>
    </location>
</feature>
<keyword evidence="6 15" id="KW-0347">Helicase</keyword>
<evidence type="ECO:0000313" key="19">
    <source>
        <dbReference type="Proteomes" id="UP000316988"/>
    </source>
</evidence>
<dbReference type="Proteomes" id="UP000316988">
    <property type="component" value="Unassembled WGS sequence"/>
</dbReference>
<evidence type="ECO:0000256" key="10">
    <source>
        <dbReference type="ARBA" id="ARBA00023204"/>
    </source>
</evidence>
<dbReference type="Gene3D" id="3.90.320.10">
    <property type="match status" value="1"/>
</dbReference>
<dbReference type="Pfam" id="PF13361">
    <property type="entry name" value="UvrD_C"/>
    <property type="match status" value="1"/>
</dbReference>
<evidence type="ECO:0000313" key="18">
    <source>
        <dbReference type="EMBL" id="TSD65764.1"/>
    </source>
</evidence>
<dbReference type="InterPro" id="IPR014017">
    <property type="entry name" value="DNA_helicase_UvrD-like_C"/>
</dbReference>
<dbReference type="GO" id="GO:0033202">
    <property type="term" value="C:DNA helicase complex"/>
    <property type="evidence" value="ECO:0007669"/>
    <property type="project" value="TreeGrafter"/>
</dbReference>
<evidence type="ECO:0000256" key="2">
    <source>
        <dbReference type="ARBA" id="ARBA00022722"/>
    </source>
</evidence>
<dbReference type="PANTHER" id="PTHR11070">
    <property type="entry name" value="UVRD / RECB / PCRA DNA HELICASE FAMILY MEMBER"/>
    <property type="match status" value="1"/>
</dbReference>
<dbReference type="Pfam" id="PF12705">
    <property type="entry name" value="PDDEXK_1"/>
    <property type="match status" value="1"/>
</dbReference>
<dbReference type="GO" id="GO:0043138">
    <property type="term" value="F:3'-5' DNA helicase activity"/>
    <property type="evidence" value="ECO:0007669"/>
    <property type="project" value="UniProtKB-EC"/>
</dbReference>
<protein>
    <recommendedName>
        <fullName evidence="13">DNA 3'-5' helicase</fullName>
        <ecNumber evidence="13">5.6.2.4</ecNumber>
    </recommendedName>
</protein>
<dbReference type="AlphaFoldDB" id="A0A554SHI6"/>
<dbReference type="InterPro" id="IPR014016">
    <property type="entry name" value="UvrD-like_ATP-bd"/>
</dbReference>
<evidence type="ECO:0000256" key="7">
    <source>
        <dbReference type="ARBA" id="ARBA00022839"/>
    </source>
</evidence>
<dbReference type="InterPro" id="IPR013986">
    <property type="entry name" value="DExx_box_DNA_helicase_dom_sf"/>
</dbReference>
<dbReference type="RefSeq" id="WP_143912007.1">
    <property type="nucleotide sequence ID" value="NZ_VLNT01000002.1"/>
</dbReference>
<evidence type="ECO:0000256" key="6">
    <source>
        <dbReference type="ARBA" id="ARBA00022806"/>
    </source>
</evidence>
<keyword evidence="5 15" id="KW-0378">Hydrolase</keyword>
<keyword evidence="10" id="KW-0234">DNA repair</keyword>
<comment type="caution">
    <text evidence="18">The sequence shown here is derived from an EMBL/GenBank/DDBJ whole genome shotgun (WGS) entry which is preliminary data.</text>
</comment>
<evidence type="ECO:0000256" key="5">
    <source>
        <dbReference type="ARBA" id="ARBA00022801"/>
    </source>
</evidence>